<sequence length="206" mass="22818">MGKQVSVIGGNQSFKEDDCPSEGARRSCELLTDASFFAREGPFPIGGPSDGTFIGAFGLALNKEVTETREAMYLGARGWRVISLPGLDQGCCAIISFLKKYGRKGALHDLEAAGAISEVWTDLDMCMAWKNCLLLPARSRFLVPHYGCVGHTTASYQQWWDSTNSNYWHAAHSWQVTDGSRREGRAGRCLVPPDWRKLNKPCLLDR</sequence>
<evidence type="ECO:0000313" key="3">
    <source>
        <dbReference type="Proteomes" id="UP000017836"/>
    </source>
</evidence>
<proteinExistence type="predicted"/>
<protein>
    <submittedName>
        <fullName evidence="2">Uncharacterized protein</fullName>
    </submittedName>
</protein>
<gene>
    <name evidence="2" type="ORF">AMTR_s00151p00045250</name>
</gene>
<name>W1NIZ7_AMBTC</name>
<accession>W1NIZ7</accession>
<dbReference type="Proteomes" id="UP000017836">
    <property type="component" value="Unassembled WGS sequence"/>
</dbReference>
<feature type="region of interest" description="Disordered" evidence="1">
    <location>
        <begin position="1"/>
        <end position="22"/>
    </location>
</feature>
<dbReference type="HOGENOM" id="CLU_086788_0_0_1"/>
<dbReference type="Gramene" id="ERM95498">
    <property type="protein sequence ID" value="ERM95498"/>
    <property type="gene ID" value="AMTR_s00151p00045250"/>
</dbReference>
<dbReference type="EMBL" id="KI397475">
    <property type="protein sequence ID" value="ERM95498.1"/>
    <property type="molecule type" value="Genomic_DNA"/>
</dbReference>
<keyword evidence="3" id="KW-1185">Reference proteome</keyword>
<evidence type="ECO:0000313" key="2">
    <source>
        <dbReference type="EMBL" id="ERM95498.1"/>
    </source>
</evidence>
<evidence type="ECO:0000256" key="1">
    <source>
        <dbReference type="SAM" id="MobiDB-lite"/>
    </source>
</evidence>
<dbReference type="AlphaFoldDB" id="W1NIZ7"/>
<reference evidence="3" key="1">
    <citation type="journal article" date="2013" name="Science">
        <title>The Amborella genome and the evolution of flowering plants.</title>
        <authorList>
            <consortium name="Amborella Genome Project"/>
        </authorList>
    </citation>
    <scope>NUCLEOTIDE SEQUENCE [LARGE SCALE GENOMIC DNA]</scope>
</reference>
<organism evidence="2 3">
    <name type="scientific">Amborella trichopoda</name>
    <dbReference type="NCBI Taxonomy" id="13333"/>
    <lineage>
        <taxon>Eukaryota</taxon>
        <taxon>Viridiplantae</taxon>
        <taxon>Streptophyta</taxon>
        <taxon>Embryophyta</taxon>
        <taxon>Tracheophyta</taxon>
        <taxon>Spermatophyta</taxon>
        <taxon>Magnoliopsida</taxon>
        <taxon>Amborellales</taxon>
        <taxon>Amborellaceae</taxon>
        <taxon>Amborella</taxon>
    </lineage>
</organism>